<proteinExistence type="predicted"/>
<evidence type="ECO:0008006" key="3">
    <source>
        <dbReference type="Google" id="ProtNLM"/>
    </source>
</evidence>
<comment type="caution">
    <text evidence="1">The sequence shown here is derived from an EMBL/GenBank/DDBJ whole genome shotgun (WGS) entry which is preliminary data.</text>
</comment>
<gene>
    <name evidence="1" type="ORF">CQA57_07635</name>
</gene>
<keyword evidence="2" id="KW-1185">Reference proteome</keyword>
<dbReference type="SUPFAM" id="SSF159594">
    <property type="entry name" value="XCC0632-like"/>
    <property type="match status" value="1"/>
</dbReference>
<evidence type="ECO:0000313" key="1">
    <source>
        <dbReference type="EMBL" id="RDU71598.1"/>
    </source>
</evidence>
<dbReference type="RefSeq" id="WP_115579647.1">
    <property type="nucleotide sequence ID" value="NZ_NXLX01000027.1"/>
</dbReference>
<dbReference type="Proteomes" id="UP000256695">
    <property type="component" value="Unassembled WGS sequence"/>
</dbReference>
<reference evidence="1 2" key="1">
    <citation type="submission" date="2018-04" db="EMBL/GenBank/DDBJ databases">
        <title>Novel Campyloabacter and Helicobacter Species and Strains.</title>
        <authorList>
            <person name="Mannion A.J."/>
            <person name="Shen Z."/>
            <person name="Fox J.G."/>
        </authorList>
    </citation>
    <scope>NUCLEOTIDE SEQUENCE [LARGE SCALE GENOMIC DNA]</scope>
    <source>
        <strain evidence="1 2">MIT 04-9362</strain>
    </source>
</reference>
<dbReference type="PROSITE" id="PS51257">
    <property type="entry name" value="PROKAR_LIPOPROTEIN"/>
    <property type="match status" value="1"/>
</dbReference>
<dbReference type="EMBL" id="NXLX01000027">
    <property type="protein sequence ID" value="RDU71598.1"/>
    <property type="molecule type" value="Genomic_DNA"/>
</dbReference>
<evidence type="ECO:0000313" key="2">
    <source>
        <dbReference type="Proteomes" id="UP000256695"/>
    </source>
</evidence>
<dbReference type="OrthoDB" id="5324640at2"/>
<name>A0A3D8J269_9HELI</name>
<accession>A0A3D8J269</accession>
<protein>
    <recommendedName>
        <fullName evidence="3">ABC-type transport auxiliary lipoprotein component domain-containing protein</fullName>
    </recommendedName>
</protein>
<sequence>MRQIILFLNLILFFGCVDVKIKSEIPKKTYYDLDTTGLKNSTCSNFNIVGLGGVLAVTSLNNKNILHKKSSGEISTYGDVQWVDHPKDMIQSMLIKQGYERCISFERSSMGKVKKFVTLEILFLGFLDSSPNVEFAYKIADDRLNVIAMGVIKKSKENGEVSDLQKLAQEGVNEFLELVSR</sequence>
<organism evidence="1 2">
    <name type="scientific">Helicobacter anseris</name>
    <dbReference type="NCBI Taxonomy" id="375926"/>
    <lineage>
        <taxon>Bacteria</taxon>
        <taxon>Pseudomonadati</taxon>
        <taxon>Campylobacterota</taxon>
        <taxon>Epsilonproteobacteria</taxon>
        <taxon>Campylobacterales</taxon>
        <taxon>Helicobacteraceae</taxon>
        <taxon>Helicobacter</taxon>
    </lineage>
</organism>
<dbReference type="AlphaFoldDB" id="A0A3D8J269"/>